<dbReference type="KEGG" id="mgot:MgSA37_02921"/>
<accession>A0A110B2Z4</accession>
<name>A0A110B2Z4_9SPHI</name>
<proteinExistence type="predicted"/>
<dbReference type="EMBL" id="AP017313">
    <property type="protein sequence ID" value="BAU54743.1"/>
    <property type="molecule type" value="Genomic_DNA"/>
</dbReference>
<dbReference type="AlphaFoldDB" id="A0A110B2Z4"/>
<protein>
    <submittedName>
        <fullName evidence="1">Uncharacterized protein</fullName>
    </submittedName>
</protein>
<keyword evidence="2" id="KW-1185">Reference proteome</keyword>
<dbReference type="OrthoDB" id="6028159at2"/>
<sequence length="170" mass="19987">MEFDTRISSIFVMNMFFIGFAFVMAFYCSFYGDFRYAGFRYIYLIWLAIGFTRLLNYRKYFNFVIFRKPILVVNESGIYDLADNIKYLWKDIISIDEANAYLYIKVGNPKEYLANIQNPLKRFIKKLMSEPFKINVDMIRVNGDVLLDILDEYSNQALITSGNASIITNP</sequence>
<evidence type="ECO:0000313" key="2">
    <source>
        <dbReference type="Proteomes" id="UP000218263"/>
    </source>
</evidence>
<dbReference type="NCBIfam" id="NF041635">
    <property type="entry name" value="STM3941_fam"/>
    <property type="match status" value="1"/>
</dbReference>
<organism evidence="1 2">
    <name type="scientific">Mucilaginibacter gotjawali</name>
    <dbReference type="NCBI Taxonomy" id="1550579"/>
    <lineage>
        <taxon>Bacteria</taxon>
        <taxon>Pseudomonadati</taxon>
        <taxon>Bacteroidota</taxon>
        <taxon>Sphingobacteriia</taxon>
        <taxon>Sphingobacteriales</taxon>
        <taxon>Sphingobacteriaceae</taxon>
        <taxon>Mucilaginibacter</taxon>
    </lineage>
</organism>
<dbReference type="RefSeq" id="WP_096352794.1">
    <property type="nucleotide sequence ID" value="NZ_AP017313.1"/>
</dbReference>
<dbReference type="InterPro" id="IPR048136">
    <property type="entry name" value="STM3941-like"/>
</dbReference>
<evidence type="ECO:0000313" key="1">
    <source>
        <dbReference type="EMBL" id="BAU54743.1"/>
    </source>
</evidence>
<dbReference type="Proteomes" id="UP000218263">
    <property type="component" value="Chromosome"/>
</dbReference>
<gene>
    <name evidence="1" type="ORF">MgSA37_02921</name>
</gene>
<reference evidence="1 2" key="1">
    <citation type="submission" date="2015-12" db="EMBL/GenBank/DDBJ databases">
        <title>Genome sequence of Mucilaginibacter gotjawali.</title>
        <authorList>
            <person name="Lee J.S."/>
            <person name="Lee K.C."/>
            <person name="Kim K.K."/>
            <person name="Lee B.W."/>
        </authorList>
    </citation>
    <scope>NUCLEOTIDE SEQUENCE [LARGE SCALE GENOMIC DNA]</scope>
    <source>
        <strain evidence="1 2">SA3-7</strain>
    </source>
</reference>